<proteinExistence type="predicted"/>
<comment type="caution">
    <text evidence="2">The sequence shown here is derived from an EMBL/GenBank/DDBJ whole genome shotgun (WGS) entry which is preliminary data.</text>
</comment>
<dbReference type="GO" id="GO:0042720">
    <property type="term" value="C:mitochondrial inner membrane peptidase complex"/>
    <property type="evidence" value="ECO:0007669"/>
    <property type="project" value="InterPro"/>
</dbReference>
<dbReference type="AlphaFoldDB" id="A0AAW0R065"/>
<sequence length="74" mass="8074">MTPPCRTFTTAALESEIQTNDTGKKRKLDRGQKDIDLSQCALLSNGLHGLGDEDESMMEIVIAAWAESLYSSAI</sequence>
<dbReference type="EMBL" id="JAQQWP010000004">
    <property type="protein sequence ID" value="KAK8120616.1"/>
    <property type="molecule type" value="Genomic_DNA"/>
</dbReference>
<organism evidence="2 3">
    <name type="scientific">Apiospora kogelbergensis</name>
    <dbReference type="NCBI Taxonomy" id="1337665"/>
    <lineage>
        <taxon>Eukaryota</taxon>
        <taxon>Fungi</taxon>
        <taxon>Dikarya</taxon>
        <taxon>Ascomycota</taxon>
        <taxon>Pezizomycotina</taxon>
        <taxon>Sordariomycetes</taxon>
        <taxon>Xylariomycetidae</taxon>
        <taxon>Amphisphaeriales</taxon>
        <taxon>Apiosporaceae</taxon>
        <taxon>Apiospora</taxon>
    </lineage>
</organism>
<gene>
    <name evidence="2" type="ORF">PG999_004736</name>
</gene>
<dbReference type="InterPro" id="IPR024645">
    <property type="entry name" value="Mitochondr_Som1"/>
</dbReference>
<feature type="region of interest" description="Disordered" evidence="1">
    <location>
        <begin position="1"/>
        <end position="29"/>
    </location>
</feature>
<evidence type="ECO:0000313" key="2">
    <source>
        <dbReference type="EMBL" id="KAK8120616.1"/>
    </source>
</evidence>
<feature type="compositionally biased region" description="Polar residues" evidence="1">
    <location>
        <begin position="7"/>
        <end position="21"/>
    </location>
</feature>
<dbReference type="Pfam" id="PF11093">
    <property type="entry name" value="Mitochondr_Som1"/>
    <property type="match status" value="1"/>
</dbReference>
<accession>A0AAW0R065</accession>
<dbReference type="Proteomes" id="UP001392437">
    <property type="component" value="Unassembled WGS sequence"/>
</dbReference>
<evidence type="ECO:0000256" key="1">
    <source>
        <dbReference type="SAM" id="MobiDB-lite"/>
    </source>
</evidence>
<keyword evidence="3" id="KW-1185">Reference proteome</keyword>
<protein>
    <submittedName>
        <fullName evidence="2">Uncharacterized protein</fullName>
    </submittedName>
</protein>
<reference evidence="2 3" key="1">
    <citation type="submission" date="2023-01" db="EMBL/GenBank/DDBJ databases">
        <title>Analysis of 21 Apiospora genomes using comparative genomics revels a genus with tremendous synthesis potential of carbohydrate active enzymes and secondary metabolites.</title>
        <authorList>
            <person name="Sorensen T."/>
        </authorList>
    </citation>
    <scope>NUCLEOTIDE SEQUENCE [LARGE SCALE GENOMIC DNA]</scope>
    <source>
        <strain evidence="2 3">CBS 117206</strain>
    </source>
</reference>
<name>A0AAW0R065_9PEZI</name>
<evidence type="ECO:0000313" key="3">
    <source>
        <dbReference type="Proteomes" id="UP001392437"/>
    </source>
</evidence>